<comment type="caution">
    <text evidence="13">The sequence shown here is derived from an EMBL/GenBank/DDBJ whole genome shotgun (WGS) entry which is preliminary data.</text>
</comment>
<dbReference type="Gene3D" id="3.40.50.720">
    <property type="entry name" value="NAD(P)-binding Rossmann-like Domain"/>
    <property type="match status" value="1"/>
</dbReference>
<evidence type="ECO:0000256" key="10">
    <source>
        <dbReference type="RuleBase" id="RU363097"/>
    </source>
</evidence>
<dbReference type="InterPro" id="IPR013120">
    <property type="entry name" value="FAR_NAD-bd"/>
</dbReference>
<evidence type="ECO:0000259" key="11">
    <source>
        <dbReference type="Pfam" id="PF03015"/>
    </source>
</evidence>
<feature type="transmembrane region" description="Helical" evidence="10">
    <location>
        <begin position="497"/>
        <end position="512"/>
    </location>
</feature>
<protein>
    <recommendedName>
        <fullName evidence="10">Fatty acyl-CoA reductase</fullName>
        <ecNumber evidence="10">1.2.1.84</ecNumber>
    </recommendedName>
</protein>
<keyword evidence="5 10" id="KW-0521">NADP</keyword>
<dbReference type="FunFam" id="3.40.50.720:FF:000143">
    <property type="entry name" value="Fatty acyl-CoA reductase"/>
    <property type="match status" value="1"/>
</dbReference>
<evidence type="ECO:0000259" key="12">
    <source>
        <dbReference type="Pfam" id="PF07993"/>
    </source>
</evidence>
<sequence length="536" mass="62111">MDYYEPRDTTDLDIDDNIIAQQFPDEFSEIQKCLYDKTVFLTGASGFLGRLILENLLRSCPGIRRIYIHIREKKGKSVDERLEELLEDELFSKVKKIRGDIRSKVSILPGDIALPMCGLSDDSINIIKEQVNFIVHSAACLRMDEPLKSAYHMNVRATIDLLNLAKEIKDLKAFIHVSTAYSHAFRPVISEEFYSTGFDEEQIKFMVENLSDEAMAAITPKLVGQWQNTYAFTKAICESVVSKYGAQFPLGIVRPSIVIGCEKEPLKGWINNVYGATGVSTAACVGLMRVWYGDPDKIADIIPADKVVNATVASLWYTALKYQTSENKSVPIYNLVSAPKAPTTWGEYMDLVSFHPFHDQIPLSATIGEYFFRLEKRQWSYFIQIYLLHLIPGLLMDLILIIKGKKPRLIQGYIKIHKFNMKLGFYCERQWIYQQKNVDDMWDSMSDKDKHIFDFDLTKLDWNLYHKNTIRAIRVYILKDPYDTLEAARKKYLRLRNIRYVLTATLLCYFYYNIHGYLMTLYANYISFLNYIFMIK</sequence>
<feature type="transmembrane region" description="Helical" evidence="10">
    <location>
        <begin position="379"/>
        <end position="402"/>
    </location>
</feature>
<evidence type="ECO:0000256" key="9">
    <source>
        <dbReference type="ARBA" id="ARBA00052530"/>
    </source>
</evidence>
<dbReference type="GO" id="GO:0035336">
    <property type="term" value="P:long-chain fatty-acyl-CoA metabolic process"/>
    <property type="evidence" value="ECO:0007669"/>
    <property type="project" value="TreeGrafter"/>
</dbReference>
<evidence type="ECO:0000256" key="5">
    <source>
        <dbReference type="ARBA" id="ARBA00022857"/>
    </source>
</evidence>
<dbReference type="SUPFAM" id="SSF51735">
    <property type="entry name" value="NAD(P)-binding Rossmann-fold domains"/>
    <property type="match status" value="1"/>
</dbReference>
<dbReference type="InterPro" id="IPR026055">
    <property type="entry name" value="FAR"/>
</dbReference>
<comment type="function">
    <text evidence="10">Catalyzes the reduction of fatty acyl-CoA to fatty alcohols.</text>
</comment>
<dbReference type="GO" id="GO:0080019">
    <property type="term" value="F:alcohol-forming very long-chain fatty acyl-CoA reductase activity"/>
    <property type="evidence" value="ECO:0007669"/>
    <property type="project" value="InterPro"/>
</dbReference>
<dbReference type="EC" id="1.2.1.84" evidence="10"/>
<dbReference type="GO" id="GO:0102965">
    <property type="term" value="F:alcohol-forming long-chain fatty acyl-CoA reductase activity"/>
    <property type="evidence" value="ECO:0007669"/>
    <property type="project" value="UniProtKB-EC"/>
</dbReference>
<dbReference type="PANTHER" id="PTHR11011:SF60">
    <property type="entry name" value="FATTY ACYL-COA REDUCTASE-RELATED"/>
    <property type="match status" value="1"/>
</dbReference>
<dbReference type="GO" id="GO:0005777">
    <property type="term" value="C:peroxisome"/>
    <property type="evidence" value="ECO:0007669"/>
    <property type="project" value="TreeGrafter"/>
</dbReference>
<dbReference type="InterPro" id="IPR033640">
    <property type="entry name" value="FAR_C"/>
</dbReference>
<evidence type="ECO:0000313" key="14">
    <source>
        <dbReference type="Proteomes" id="UP001461498"/>
    </source>
</evidence>
<comment type="catalytic activity">
    <reaction evidence="9 10">
        <text>a long-chain fatty acyl-CoA + 2 NADPH + 2 H(+) = a long-chain primary fatty alcohol + 2 NADP(+) + CoA</text>
        <dbReference type="Rhea" id="RHEA:52716"/>
        <dbReference type="ChEBI" id="CHEBI:15378"/>
        <dbReference type="ChEBI" id="CHEBI:57287"/>
        <dbReference type="ChEBI" id="CHEBI:57783"/>
        <dbReference type="ChEBI" id="CHEBI:58349"/>
        <dbReference type="ChEBI" id="CHEBI:77396"/>
        <dbReference type="ChEBI" id="CHEBI:83139"/>
        <dbReference type="EC" id="1.2.1.84"/>
    </reaction>
</comment>
<dbReference type="CDD" id="cd09071">
    <property type="entry name" value="FAR_C"/>
    <property type="match status" value="1"/>
</dbReference>
<keyword evidence="4 10" id="KW-0812">Transmembrane</keyword>
<gene>
    <name evidence="13" type="ORF">O3M35_008388</name>
</gene>
<dbReference type="EMBL" id="JAPXFL010000005">
    <property type="protein sequence ID" value="KAK9506450.1"/>
    <property type="molecule type" value="Genomic_DNA"/>
</dbReference>
<evidence type="ECO:0000256" key="7">
    <source>
        <dbReference type="ARBA" id="ARBA00023098"/>
    </source>
</evidence>
<evidence type="ECO:0000256" key="1">
    <source>
        <dbReference type="ARBA" id="ARBA00004141"/>
    </source>
</evidence>
<comment type="similarity">
    <text evidence="2 10">Belongs to the fatty acyl-CoA reductase family.</text>
</comment>
<reference evidence="13 14" key="1">
    <citation type="submission" date="2022-12" db="EMBL/GenBank/DDBJ databases">
        <title>Chromosome-level genome assembly of true bugs.</title>
        <authorList>
            <person name="Ma L."/>
            <person name="Li H."/>
        </authorList>
    </citation>
    <scope>NUCLEOTIDE SEQUENCE [LARGE SCALE GENOMIC DNA]</scope>
    <source>
        <strain evidence="13">Lab_2022b</strain>
    </source>
</reference>
<evidence type="ECO:0000313" key="13">
    <source>
        <dbReference type="EMBL" id="KAK9506450.1"/>
    </source>
</evidence>
<dbReference type="PANTHER" id="PTHR11011">
    <property type="entry name" value="MALE STERILITY PROTEIN 2-RELATED"/>
    <property type="match status" value="1"/>
</dbReference>
<keyword evidence="7 10" id="KW-0443">Lipid metabolism</keyword>
<evidence type="ECO:0000256" key="8">
    <source>
        <dbReference type="ARBA" id="ARBA00023136"/>
    </source>
</evidence>
<dbReference type="AlphaFoldDB" id="A0AAW1D8F1"/>
<proteinExistence type="inferred from homology"/>
<evidence type="ECO:0000256" key="4">
    <source>
        <dbReference type="ARBA" id="ARBA00022692"/>
    </source>
</evidence>
<dbReference type="GO" id="GO:0016020">
    <property type="term" value="C:membrane"/>
    <property type="evidence" value="ECO:0007669"/>
    <property type="project" value="UniProtKB-SubCell"/>
</dbReference>
<keyword evidence="3 10" id="KW-0444">Lipid biosynthesis</keyword>
<name>A0AAW1D8F1_9HEMI</name>
<evidence type="ECO:0000256" key="6">
    <source>
        <dbReference type="ARBA" id="ARBA00022989"/>
    </source>
</evidence>
<keyword evidence="6 10" id="KW-1133">Transmembrane helix</keyword>
<dbReference type="CDD" id="cd05236">
    <property type="entry name" value="FAR-N_SDR_e"/>
    <property type="match status" value="1"/>
</dbReference>
<keyword evidence="14" id="KW-1185">Reference proteome</keyword>
<evidence type="ECO:0000256" key="2">
    <source>
        <dbReference type="ARBA" id="ARBA00005928"/>
    </source>
</evidence>
<dbReference type="Pfam" id="PF07993">
    <property type="entry name" value="NAD_binding_4"/>
    <property type="match status" value="1"/>
</dbReference>
<dbReference type="InterPro" id="IPR036291">
    <property type="entry name" value="NAD(P)-bd_dom_sf"/>
</dbReference>
<feature type="domain" description="Fatty acyl-CoA reductase C-terminal" evidence="11">
    <location>
        <begin position="388"/>
        <end position="480"/>
    </location>
</feature>
<organism evidence="13 14">
    <name type="scientific">Rhynocoris fuscipes</name>
    <dbReference type="NCBI Taxonomy" id="488301"/>
    <lineage>
        <taxon>Eukaryota</taxon>
        <taxon>Metazoa</taxon>
        <taxon>Ecdysozoa</taxon>
        <taxon>Arthropoda</taxon>
        <taxon>Hexapoda</taxon>
        <taxon>Insecta</taxon>
        <taxon>Pterygota</taxon>
        <taxon>Neoptera</taxon>
        <taxon>Paraneoptera</taxon>
        <taxon>Hemiptera</taxon>
        <taxon>Heteroptera</taxon>
        <taxon>Panheteroptera</taxon>
        <taxon>Cimicomorpha</taxon>
        <taxon>Reduviidae</taxon>
        <taxon>Harpactorinae</taxon>
        <taxon>Harpactorini</taxon>
        <taxon>Rhynocoris</taxon>
    </lineage>
</organism>
<feature type="domain" description="Thioester reductase (TE)" evidence="12">
    <location>
        <begin position="41"/>
        <end position="311"/>
    </location>
</feature>
<comment type="subcellular location">
    <subcellularLocation>
        <location evidence="1">Membrane</location>
        <topology evidence="1">Multi-pass membrane protein</topology>
    </subcellularLocation>
</comment>
<evidence type="ECO:0000256" key="3">
    <source>
        <dbReference type="ARBA" id="ARBA00022516"/>
    </source>
</evidence>
<dbReference type="Proteomes" id="UP001461498">
    <property type="component" value="Unassembled WGS sequence"/>
</dbReference>
<accession>A0AAW1D8F1</accession>
<dbReference type="Pfam" id="PF03015">
    <property type="entry name" value="Sterile"/>
    <property type="match status" value="1"/>
</dbReference>
<keyword evidence="10" id="KW-0560">Oxidoreductase</keyword>
<keyword evidence="8 10" id="KW-0472">Membrane</keyword>